<reference evidence="3" key="1">
    <citation type="submission" date="2018-05" db="EMBL/GenBank/DDBJ databases">
        <authorList>
            <person name="Lanie J.A."/>
            <person name="Ng W.-L."/>
            <person name="Kazmierczak K.M."/>
            <person name="Andrzejewski T.M."/>
            <person name="Davidsen T.M."/>
            <person name="Wayne K.J."/>
            <person name="Tettelin H."/>
            <person name="Glass J.I."/>
            <person name="Rusch D."/>
            <person name="Podicherti R."/>
            <person name="Tsui H.-C.T."/>
            <person name="Winkler M.E."/>
        </authorList>
    </citation>
    <scope>NUCLEOTIDE SEQUENCE</scope>
</reference>
<gene>
    <name evidence="3" type="ORF">METZ01_LOCUS316087</name>
</gene>
<sequence length="313" mass="34621">MSMAKSFSPVRWYQGKYSEGYDLRPVRSARIAGRTLKFLALAIRVPLLKGLIGRVILWQLGVFRFRRHSPSGEAVMHPVHPNQRQLTKKESRISLQHFFQSAKDKHSPRTKLALQKKEQGKKSKSQKSSEMEKVEGVIDFHNAYLQGFTTPLQVAQRFLDVIRSMEESAVPLKPMMMWDTKDIIHQAELSTKRFEQGKPFGILDGVPVAIKDELDLLPYKTMAGTRFYSQSAPHQDATAAARLRRVGALMVGKSSMHELGMGVTGMNTTCGTARNPHHLDHYPGGSSSGSAVAVASGICPLALGLDGGGSIRI</sequence>
<name>A0A382NPY4_9ZZZZ</name>
<dbReference type="Pfam" id="PF01425">
    <property type="entry name" value="Amidase"/>
    <property type="match status" value="1"/>
</dbReference>
<dbReference type="InterPro" id="IPR000120">
    <property type="entry name" value="Amidase"/>
</dbReference>
<evidence type="ECO:0000259" key="2">
    <source>
        <dbReference type="Pfam" id="PF01425"/>
    </source>
</evidence>
<dbReference type="GO" id="GO:0003824">
    <property type="term" value="F:catalytic activity"/>
    <property type="evidence" value="ECO:0007669"/>
    <property type="project" value="InterPro"/>
</dbReference>
<evidence type="ECO:0000256" key="1">
    <source>
        <dbReference type="SAM" id="MobiDB-lite"/>
    </source>
</evidence>
<feature type="compositionally biased region" description="Basic and acidic residues" evidence="1">
    <location>
        <begin position="115"/>
        <end position="131"/>
    </location>
</feature>
<accession>A0A382NPY4</accession>
<dbReference type="PANTHER" id="PTHR11895">
    <property type="entry name" value="TRANSAMIDASE"/>
    <property type="match status" value="1"/>
</dbReference>
<feature type="non-terminal residue" evidence="3">
    <location>
        <position position="313"/>
    </location>
</feature>
<proteinExistence type="predicted"/>
<feature type="domain" description="Amidase" evidence="2">
    <location>
        <begin position="175"/>
        <end position="313"/>
    </location>
</feature>
<dbReference type="InterPro" id="IPR023631">
    <property type="entry name" value="Amidase_dom"/>
</dbReference>
<dbReference type="PANTHER" id="PTHR11895:SF67">
    <property type="entry name" value="AMIDASE DOMAIN-CONTAINING PROTEIN"/>
    <property type="match status" value="1"/>
</dbReference>
<dbReference type="Gene3D" id="3.90.1300.10">
    <property type="entry name" value="Amidase signature (AS) domain"/>
    <property type="match status" value="1"/>
</dbReference>
<dbReference type="InterPro" id="IPR036928">
    <property type="entry name" value="AS_sf"/>
</dbReference>
<protein>
    <recommendedName>
        <fullName evidence="2">Amidase domain-containing protein</fullName>
    </recommendedName>
</protein>
<dbReference type="SUPFAM" id="SSF75304">
    <property type="entry name" value="Amidase signature (AS) enzymes"/>
    <property type="match status" value="1"/>
</dbReference>
<dbReference type="EMBL" id="UINC01101977">
    <property type="protein sequence ID" value="SVC63233.1"/>
    <property type="molecule type" value="Genomic_DNA"/>
</dbReference>
<evidence type="ECO:0000313" key="3">
    <source>
        <dbReference type="EMBL" id="SVC63233.1"/>
    </source>
</evidence>
<feature type="region of interest" description="Disordered" evidence="1">
    <location>
        <begin position="100"/>
        <end position="131"/>
    </location>
</feature>
<dbReference type="AlphaFoldDB" id="A0A382NPY4"/>
<organism evidence="3">
    <name type="scientific">marine metagenome</name>
    <dbReference type="NCBI Taxonomy" id="408172"/>
    <lineage>
        <taxon>unclassified sequences</taxon>
        <taxon>metagenomes</taxon>
        <taxon>ecological metagenomes</taxon>
    </lineage>
</organism>